<feature type="transmembrane region" description="Helical" evidence="1">
    <location>
        <begin position="12"/>
        <end position="36"/>
    </location>
</feature>
<sequence length="48" mass="4931">MQSNMASGLVDGLTSFALSPVMLSGILLLLVVVLLISTNQGAAMEPAR</sequence>
<proteinExistence type="predicted"/>
<keyword evidence="1" id="KW-1133">Transmembrane helix</keyword>
<protein>
    <submittedName>
        <fullName evidence="2">Uncharacterized protein</fullName>
    </submittedName>
</protein>
<evidence type="ECO:0000313" key="2">
    <source>
        <dbReference type="EMBL" id="VAV95831.1"/>
    </source>
</evidence>
<keyword evidence="1" id="KW-0472">Membrane</keyword>
<gene>
    <name evidence="2" type="ORF">MNBD_ALPHA05-644</name>
</gene>
<name>A0A3B0RXQ3_9ZZZZ</name>
<dbReference type="AlphaFoldDB" id="A0A3B0RXQ3"/>
<keyword evidence="1" id="KW-0812">Transmembrane</keyword>
<organism evidence="2">
    <name type="scientific">hydrothermal vent metagenome</name>
    <dbReference type="NCBI Taxonomy" id="652676"/>
    <lineage>
        <taxon>unclassified sequences</taxon>
        <taxon>metagenomes</taxon>
        <taxon>ecological metagenomes</taxon>
    </lineage>
</organism>
<accession>A0A3B0RXQ3</accession>
<reference evidence="2" key="1">
    <citation type="submission" date="2018-06" db="EMBL/GenBank/DDBJ databases">
        <authorList>
            <person name="Zhirakovskaya E."/>
        </authorList>
    </citation>
    <scope>NUCLEOTIDE SEQUENCE</scope>
</reference>
<evidence type="ECO:0000256" key="1">
    <source>
        <dbReference type="SAM" id="Phobius"/>
    </source>
</evidence>
<dbReference type="EMBL" id="UOEH01000177">
    <property type="protein sequence ID" value="VAV95831.1"/>
    <property type="molecule type" value="Genomic_DNA"/>
</dbReference>